<evidence type="ECO:0000259" key="3">
    <source>
        <dbReference type="Pfam" id="PF22003"/>
    </source>
</evidence>
<dbReference type="InterPro" id="IPR054160">
    <property type="entry name" value="MrkD_recept-bd"/>
</dbReference>
<dbReference type="STRING" id="1388748.GCA_000463155_03191"/>
<evidence type="ECO:0000256" key="1">
    <source>
        <dbReference type="SAM" id="SignalP"/>
    </source>
</evidence>
<keyword evidence="1" id="KW-0732">Signal</keyword>
<dbReference type="InterPro" id="IPR050263">
    <property type="entry name" value="Bact_Fimbrial_Adh_Pro"/>
</dbReference>
<dbReference type="Pfam" id="PF00419">
    <property type="entry name" value="Fimbrial"/>
    <property type="match status" value="1"/>
</dbReference>
<feature type="signal peptide" evidence="1">
    <location>
        <begin position="1"/>
        <end position="20"/>
    </location>
</feature>
<dbReference type="Gene3D" id="2.60.40.1090">
    <property type="entry name" value="Fimbrial-type adhesion domain"/>
    <property type="match status" value="1"/>
</dbReference>
<feature type="chain" id="PRO_5015136222" evidence="1">
    <location>
        <begin position="21"/>
        <end position="334"/>
    </location>
</feature>
<dbReference type="PANTHER" id="PTHR33420">
    <property type="entry name" value="FIMBRIAL SUBUNIT ELFA-RELATED"/>
    <property type="match status" value="1"/>
</dbReference>
<reference evidence="4 5" key="1">
    <citation type="submission" date="2018-03" db="EMBL/GenBank/DDBJ databases">
        <title>Draft genome sequence of the first documented clinical Siccibacter turicensis isolate in Austria.</title>
        <authorList>
            <person name="Lepuschitz S."/>
            <person name="Pekard-Amenitsch S."/>
            <person name="Haunold R."/>
            <person name="Schill S."/>
            <person name="Mach R."/>
            <person name="Allerberger F."/>
            <person name="Ruppitsch W."/>
            <person name="Forsythe S.J."/>
        </authorList>
    </citation>
    <scope>NUCLEOTIDE SEQUENCE [LARGE SCALE GENOMIC DNA]</scope>
    <source>
        <strain evidence="4 5">6100069499-17</strain>
    </source>
</reference>
<dbReference type="AlphaFoldDB" id="A0A2P8VMF4"/>
<dbReference type="GO" id="GO:0043709">
    <property type="term" value="P:cell adhesion involved in single-species biofilm formation"/>
    <property type="evidence" value="ECO:0007669"/>
    <property type="project" value="TreeGrafter"/>
</dbReference>
<dbReference type="EMBL" id="PYEP01000002">
    <property type="protein sequence ID" value="PSN08741.1"/>
    <property type="molecule type" value="Genomic_DNA"/>
</dbReference>
<accession>A0A2P8VMF4</accession>
<dbReference type="SUPFAM" id="SSF49401">
    <property type="entry name" value="Bacterial adhesins"/>
    <property type="match status" value="1"/>
</dbReference>
<dbReference type="RefSeq" id="WP_106876469.1">
    <property type="nucleotide sequence ID" value="NZ_PYEP01000002.1"/>
</dbReference>
<name>A0A2P8VMF4_9ENTR</name>
<evidence type="ECO:0000313" key="4">
    <source>
        <dbReference type="EMBL" id="PSN08741.1"/>
    </source>
</evidence>
<dbReference type="InterPro" id="IPR000259">
    <property type="entry name" value="Adhesion_dom_fimbrial"/>
</dbReference>
<sequence>MRKITIMIAVLCSLAMKAHADCDLSPNTGGGPWIATIPAAIITVDASQPADTTNPIAQYDSPTQGYGQTYLHCMKGTPYGRDAYGLYGMDASTLIYKTNVDGIGVKLSWSNGASLGTIPKDATYTPTGEDKTQGDFMYPANSYFRVQFFKTTDSLTLTNADGDLVLPAGEIAYSWLKTKSPAAYTQQLNIGRILIVSTPSCTYSADQTIDFGTVTSNTLTSNGIERPLPFNINCRTDYGYYSASATLTTLTPSSDSSYIKVTDAGGKDDRMGIKMRNSKGEDMKVDGSSSEAINNKASTVPAQFNWTAILIPTGTTPPTDGDFTAKAEIVLQLR</sequence>
<proteinExistence type="predicted"/>
<dbReference type="GO" id="GO:0009289">
    <property type="term" value="C:pilus"/>
    <property type="evidence" value="ECO:0007669"/>
    <property type="project" value="InterPro"/>
</dbReference>
<dbReference type="OrthoDB" id="6515729at2"/>
<dbReference type="Gene3D" id="2.60.40.3310">
    <property type="match status" value="1"/>
</dbReference>
<feature type="domain" description="MrkD-like receptor binding" evidence="3">
    <location>
        <begin position="61"/>
        <end position="153"/>
    </location>
</feature>
<gene>
    <name evidence="4" type="ORF">C7G83_05120</name>
</gene>
<dbReference type="Proteomes" id="UP000240212">
    <property type="component" value="Unassembled WGS sequence"/>
</dbReference>
<feature type="domain" description="Fimbrial-type adhesion" evidence="2">
    <location>
        <begin position="196"/>
        <end position="332"/>
    </location>
</feature>
<evidence type="ECO:0000313" key="5">
    <source>
        <dbReference type="Proteomes" id="UP000240212"/>
    </source>
</evidence>
<comment type="caution">
    <text evidence="4">The sequence shown here is derived from an EMBL/GenBank/DDBJ whole genome shotgun (WGS) entry which is preliminary data.</text>
</comment>
<dbReference type="InterPro" id="IPR036937">
    <property type="entry name" value="Adhesion_dom_fimbrial_sf"/>
</dbReference>
<keyword evidence="5" id="KW-1185">Reference proteome</keyword>
<protein>
    <submittedName>
        <fullName evidence="4">Fimbrial protein</fullName>
    </submittedName>
</protein>
<organism evidence="4 5">
    <name type="scientific">Siccibacter turicensis</name>
    <dbReference type="NCBI Taxonomy" id="357233"/>
    <lineage>
        <taxon>Bacteria</taxon>
        <taxon>Pseudomonadati</taxon>
        <taxon>Pseudomonadota</taxon>
        <taxon>Gammaproteobacteria</taxon>
        <taxon>Enterobacterales</taxon>
        <taxon>Enterobacteriaceae</taxon>
        <taxon>Siccibacter</taxon>
    </lineage>
</organism>
<evidence type="ECO:0000259" key="2">
    <source>
        <dbReference type="Pfam" id="PF00419"/>
    </source>
</evidence>
<dbReference type="Pfam" id="PF22003">
    <property type="entry name" value="MrkDrd"/>
    <property type="match status" value="1"/>
</dbReference>
<dbReference type="PANTHER" id="PTHR33420:SF33">
    <property type="entry name" value="MINOR FIMBRIAL SUBUNIT"/>
    <property type="match status" value="1"/>
</dbReference>
<dbReference type="InterPro" id="IPR008966">
    <property type="entry name" value="Adhesion_dom_sf"/>
</dbReference>